<sequence length="47" mass="5293">MLSLIRQPKLDALKIRVMPHSNQSRHVQGVSDMNPIIPNKAFTLPLS</sequence>
<dbReference type="AlphaFoldDB" id="F7VJC6"/>
<gene>
    <name evidence="1" type="ORF">ATPR_3475</name>
</gene>
<reference evidence="1 2" key="1">
    <citation type="journal article" date="2011" name="Biochem. Biophys. Res. Commun.">
        <title>Increased number of Arginine-based salt bridges contributes to the thermotolerance of thermotolerant acetic acid bacteria, Acetobacter tropicalis SKU1100.</title>
        <authorList>
            <person name="Matsutani M."/>
            <person name="Hirakawa H."/>
            <person name="Nishikura M."/>
            <person name="Soemphol W."/>
            <person name="Ali I.A.I."/>
            <person name="Yakushi T."/>
            <person name="Matsushita K."/>
        </authorList>
    </citation>
    <scope>NUCLEOTIDE SEQUENCE [LARGE SCALE GENOMIC DNA]</scope>
    <source>
        <strain evidence="1 2">NBRC 101654</strain>
    </source>
</reference>
<accession>F7VJC6</accession>
<protein>
    <submittedName>
        <fullName evidence="1">Uncharacterized protein</fullName>
    </submittedName>
</protein>
<organism evidence="1 2">
    <name type="scientific">Acetobacter tropicalis NBRC 101654</name>
    <dbReference type="NCBI Taxonomy" id="749388"/>
    <lineage>
        <taxon>Bacteria</taxon>
        <taxon>Pseudomonadati</taxon>
        <taxon>Pseudomonadota</taxon>
        <taxon>Alphaproteobacteria</taxon>
        <taxon>Acetobacterales</taxon>
        <taxon>Acetobacteraceae</taxon>
        <taxon>Acetobacter</taxon>
    </lineage>
</organism>
<proteinExistence type="predicted"/>
<dbReference type="Proteomes" id="UP000004319">
    <property type="component" value="Unassembled WGS sequence"/>
</dbReference>
<dbReference type="EMBL" id="BABS01000290">
    <property type="protein sequence ID" value="GAA10471.1"/>
    <property type="molecule type" value="Genomic_DNA"/>
</dbReference>
<evidence type="ECO:0000313" key="2">
    <source>
        <dbReference type="Proteomes" id="UP000004319"/>
    </source>
</evidence>
<evidence type="ECO:0000313" key="1">
    <source>
        <dbReference type="EMBL" id="GAA10471.1"/>
    </source>
</evidence>
<comment type="caution">
    <text evidence="1">The sequence shown here is derived from an EMBL/GenBank/DDBJ whole genome shotgun (WGS) entry which is preliminary data.</text>
</comment>
<name>F7VJC6_9PROT</name>